<dbReference type="SUPFAM" id="SSF55486">
    <property type="entry name" value="Metalloproteases ('zincins'), catalytic domain"/>
    <property type="match status" value="1"/>
</dbReference>
<dbReference type="Pfam" id="PF14521">
    <property type="entry name" value="Aspzincin_M35"/>
    <property type="match status" value="1"/>
</dbReference>
<dbReference type="InterPro" id="IPR029463">
    <property type="entry name" value="Lys_MEP"/>
</dbReference>
<sequence>MIKYVKAQGSYMCRKEDSTASDPAEESIVIDLDKNEAKIAENARAAAKEILKDALEKNMYGTDQPIQFGYTCGDLVDPYKFCAIPTKDVISNMLGKLDKVKFKKEIASSCDCDYAYVFPTDKECIVYLCKQFWQAPTNLEKDSQPGTLIHEVSHFLGTEDITYEELYVEVHEVNERLFGKSNVITIRGAEATQHAAIEAGQMNANSLEYEYETVLNHEGSYLNGSYKCCGETKRNSVCQRRDTGHYHLHKNFGKPKGIFFNAL</sequence>
<keyword evidence="3" id="KW-1185">Reference proteome</keyword>
<proteinExistence type="predicted"/>
<gene>
    <name evidence="2" type="ORF">HHUSO_G33854</name>
</gene>
<dbReference type="Gene3D" id="3.40.390.10">
    <property type="entry name" value="Collagenase (Catalytic Domain)"/>
    <property type="match status" value="1"/>
</dbReference>
<reference evidence="2 3" key="1">
    <citation type="submission" date="2021-05" db="EMBL/GenBank/DDBJ databases">
        <authorList>
            <person name="Zahm M."/>
            <person name="Klopp C."/>
            <person name="Cabau C."/>
            <person name="Kuhl H."/>
            <person name="Suciu R."/>
            <person name="Ciorpac M."/>
            <person name="Holostenco D."/>
            <person name="Gessner J."/>
            <person name="Wuertz S."/>
            <person name="Hohne C."/>
            <person name="Stock M."/>
            <person name="Gislard M."/>
            <person name="Lluch J."/>
            <person name="Milhes M."/>
            <person name="Lampietro C."/>
            <person name="Lopez Roques C."/>
            <person name="Donnadieu C."/>
            <person name="Du K."/>
            <person name="Schartl M."/>
            <person name="Guiguen Y."/>
        </authorList>
    </citation>
    <scope>NUCLEOTIDE SEQUENCE [LARGE SCALE GENOMIC DNA]</scope>
    <source>
        <strain evidence="2">Hh-F2</strain>
        <tissue evidence="2">Blood</tissue>
    </source>
</reference>
<dbReference type="EMBL" id="JAHFZB010000045">
    <property type="protein sequence ID" value="KAK6468095.1"/>
    <property type="molecule type" value="Genomic_DNA"/>
</dbReference>
<feature type="domain" description="Lysine-specific metallo-endopeptidase" evidence="1">
    <location>
        <begin position="73"/>
        <end position="212"/>
    </location>
</feature>
<comment type="caution">
    <text evidence="2">The sequence shown here is derived from an EMBL/GenBank/DDBJ whole genome shotgun (WGS) entry which is preliminary data.</text>
</comment>
<dbReference type="Proteomes" id="UP001369086">
    <property type="component" value="Unassembled WGS sequence"/>
</dbReference>
<evidence type="ECO:0000313" key="3">
    <source>
        <dbReference type="Proteomes" id="UP001369086"/>
    </source>
</evidence>
<organism evidence="2 3">
    <name type="scientific">Huso huso</name>
    <name type="common">Beluga</name>
    <name type="synonym">Acipenser huso</name>
    <dbReference type="NCBI Taxonomy" id="61971"/>
    <lineage>
        <taxon>Eukaryota</taxon>
        <taxon>Metazoa</taxon>
        <taxon>Chordata</taxon>
        <taxon>Craniata</taxon>
        <taxon>Vertebrata</taxon>
        <taxon>Euteleostomi</taxon>
        <taxon>Actinopterygii</taxon>
        <taxon>Chondrostei</taxon>
        <taxon>Acipenseriformes</taxon>
        <taxon>Acipenseridae</taxon>
        <taxon>Huso</taxon>
    </lineage>
</organism>
<evidence type="ECO:0000313" key="2">
    <source>
        <dbReference type="EMBL" id="KAK6468095.1"/>
    </source>
</evidence>
<dbReference type="InterPro" id="IPR024079">
    <property type="entry name" value="MetalloPept_cat_dom_sf"/>
</dbReference>
<name>A0ABR0Y6Q0_HUSHU</name>
<accession>A0ABR0Y6Q0</accession>
<evidence type="ECO:0000259" key="1">
    <source>
        <dbReference type="SMART" id="SM01351"/>
    </source>
</evidence>
<dbReference type="SMART" id="SM01351">
    <property type="entry name" value="Aspzincin_M35"/>
    <property type="match status" value="1"/>
</dbReference>
<protein>
    <recommendedName>
        <fullName evidence="1">Lysine-specific metallo-endopeptidase domain-containing protein</fullName>
    </recommendedName>
</protein>